<keyword evidence="9" id="KW-1185">Reference proteome</keyword>
<dbReference type="AlphaFoldDB" id="C9Z7N3"/>
<evidence type="ECO:0000259" key="6">
    <source>
        <dbReference type="PROSITE" id="PS50043"/>
    </source>
</evidence>
<dbReference type="CDD" id="cd06170">
    <property type="entry name" value="LuxR_C_like"/>
    <property type="match status" value="1"/>
</dbReference>
<feature type="modified residue" description="4-aspartylphosphate" evidence="5">
    <location>
        <position position="63"/>
    </location>
</feature>
<dbReference type="SMART" id="SM00421">
    <property type="entry name" value="HTH_LUXR"/>
    <property type="match status" value="1"/>
</dbReference>
<dbReference type="PROSITE" id="PS50043">
    <property type="entry name" value="HTH_LUXR_2"/>
    <property type="match status" value="1"/>
</dbReference>
<organism evidence="8 9">
    <name type="scientific">Streptomyces scabiei (strain 87.22)</name>
    <dbReference type="NCBI Taxonomy" id="680198"/>
    <lineage>
        <taxon>Bacteria</taxon>
        <taxon>Bacillati</taxon>
        <taxon>Actinomycetota</taxon>
        <taxon>Actinomycetes</taxon>
        <taxon>Kitasatosporales</taxon>
        <taxon>Streptomycetaceae</taxon>
        <taxon>Streptomyces</taxon>
    </lineage>
</organism>
<reference evidence="8 9" key="1">
    <citation type="journal article" date="2010" name="Mol. Plant Microbe Interact.">
        <title>Streptomyces scabies 87-22 contains a coronafacic acid-like biosynthetic cluster that contributes to plant-microbe interactions.</title>
        <authorList>
            <person name="Bignell D.R."/>
            <person name="Seipke R.F."/>
            <person name="Huguet-Tapia J.C."/>
            <person name="Chambers A.H."/>
            <person name="Parry R.J."/>
            <person name="Loria R."/>
        </authorList>
    </citation>
    <scope>NUCLEOTIDE SEQUENCE [LARGE SCALE GENOMIC DNA]</scope>
    <source>
        <strain evidence="8 9">87.22</strain>
    </source>
</reference>
<feature type="domain" description="HTH luxR-type" evidence="6">
    <location>
        <begin position="156"/>
        <end position="221"/>
    </location>
</feature>
<evidence type="ECO:0000256" key="2">
    <source>
        <dbReference type="ARBA" id="ARBA00023015"/>
    </source>
</evidence>
<dbReference type="PROSITE" id="PS50110">
    <property type="entry name" value="RESPONSE_REGULATORY"/>
    <property type="match status" value="1"/>
</dbReference>
<evidence type="ECO:0000313" key="8">
    <source>
        <dbReference type="EMBL" id="CBG74533.1"/>
    </source>
</evidence>
<dbReference type="GO" id="GO:0006355">
    <property type="term" value="P:regulation of DNA-templated transcription"/>
    <property type="evidence" value="ECO:0007669"/>
    <property type="project" value="InterPro"/>
</dbReference>
<dbReference type="SMART" id="SM00448">
    <property type="entry name" value="REC"/>
    <property type="match status" value="1"/>
</dbReference>
<accession>C9Z7N3</accession>
<keyword evidence="2" id="KW-0805">Transcription regulation</keyword>
<dbReference type="HOGENOM" id="CLU_000445_90_10_11"/>
<dbReference type="EMBL" id="FN554889">
    <property type="protein sequence ID" value="CBG74533.1"/>
    <property type="molecule type" value="Genomic_DNA"/>
</dbReference>
<dbReference type="Pfam" id="PF00196">
    <property type="entry name" value="GerE"/>
    <property type="match status" value="1"/>
</dbReference>
<dbReference type="SUPFAM" id="SSF46894">
    <property type="entry name" value="C-terminal effector domain of the bipartite response regulators"/>
    <property type="match status" value="1"/>
</dbReference>
<dbReference type="Proteomes" id="UP000001444">
    <property type="component" value="Chromosome"/>
</dbReference>
<name>C9Z7N3_STRSW</name>
<evidence type="ECO:0000256" key="5">
    <source>
        <dbReference type="PROSITE-ProRule" id="PRU00169"/>
    </source>
</evidence>
<dbReference type="GeneID" id="24312521"/>
<dbReference type="GO" id="GO:0003677">
    <property type="term" value="F:DNA binding"/>
    <property type="evidence" value="ECO:0007669"/>
    <property type="project" value="UniProtKB-KW"/>
</dbReference>
<evidence type="ECO:0000256" key="1">
    <source>
        <dbReference type="ARBA" id="ARBA00022553"/>
    </source>
</evidence>
<dbReference type="PRINTS" id="PR00038">
    <property type="entry name" value="HTHLUXR"/>
</dbReference>
<dbReference type="PANTHER" id="PTHR43214">
    <property type="entry name" value="TWO-COMPONENT RESPONSE REGULATOR"/>
    <property type="match status" value="1"/>
</dbReference>
<dbReference type="CDD" id="cd17535">
    <property type="entry name" value="REC_NarL-like"/>
    <property type="match status" value="1"/>
</dbReference>
<dbReference type="Pfam" id="PF00072">
    <property type="entry name" value="Response_reg"/>
    <property type="match status" value="1"/>
</dbReference>
<dbReference type="InterPro" id="IPR016032">
    <property type="entry name" value="Sig_transdc_resp-reg_C-effctor"/>
</dbReference>
<dbReference type="SUPFAM" id="SSF52172">
    <property type="entry name" value="CheY-like"/>
    <property type="match status" value="1"/>
</dbReference>
<dbReference type="InterPro" id="IPR011006">
    <property type="entry name" value="CheY-like_superfamily"/>
</dbReference>
<dbReference type="PROSITE" id="PS00622">
    <property type="entry name" value="HTH_LUXR_1"/>
    <property type="match status" value="1"/>
</dbReference>
<dbReference type="PANTHER" id="PTHR43214:SF24">
    <property type="entry name" value="TRANSCRIPTIONAL REGULATORY PROTEIN NARL-RELATED"/>
    <property type="match status" value="1"/>
</dbReference>
<dbReference type="InterPro" id="IPR000792">
    <property type="entry name" value="Tscrpt_reg_LuxR_C"/>
</dbReference>
<proteinExistence type="predicted"/>
<dbReference type="InterPro" id="IPR058245">
    <property type="entry name" value="NreC/VraR/RcsB-like_REC"/>
</dbReference>
<dbReference type="GO" id="GO:0000160">
    <property type="term" value="P:phosphorelay signal transduction system"/>
    <property type="evidence" value="ECO:0007669"/>
    <property type="project" value="InterPro"/>
</dbReference>
<evidence type="ECO:0000313" key="9">
    <source>
        <dbReference type="Proteomes" id="UP000001444"/>
    </source>
</evidence>
<keyword evidence="1 5" id="KW-0597">Phosphoprotein</keyword>
<dbReference type="KEGG" id="scb:SCAB_75551"/>
<sequence length="223" mass="23987">MNRPRETGRPLRVVVADDQASVREGLSLMLDLLPDIDVVGSAADGRQVLDLVAELSPDAVLLDLHMPVMDGIEATRRLTAEHPEVAIVVLTTYADDRSVLDALRAGARSYLTKDADRMHIAATLHSAAAGLSVLHPQVQATLLAAASGTAVSDRPARKLPDGLTRREAEILTLIAQGLNNAEIADRLFLSGNTVKTHINRVFAKTRSRDRAAATLYARRHGLA</sequence>
<dbReference type="Gene3D" id="3.40.50.2300">
    <property type="match status" value="1"/>
</dbReference>
<evidence type="ECO:0000256" key="3">
    <source>
        <dbReference type="ARBA" id="ARBA00023125"/>
    </source>
</evidence>
<evidence type="ECO:0000259" key="7">
    <source>
        <dbReference type="PROSITE" id="PS50110"/>
    </source>
</evidence>
<dbReference type="InterPro" id="IPR001789">
    <property type="entry name" value="Sig_transdc_resp-reg_receiver"/>
</dbReference>
<keyword evidence="3" id="KW-0238">DNA-binding</keyword>
<protein>
    <submittedName>
        <fullName evidence="8">Putative two-component response regulator</fullName>
    </submittedName>
</protein>
<gene>
    <name evidence="8" type="ordered locus">SCAB_75551</name>
</gene>
<dbReference type="eggNOG" id="COG2197">
    <property type="taxonomic scope" value="Bacteria"/>
</dbReference>
<dbReference type="RefSeq" id="WP_013005065.1">
    <property type="nucleotide sequence ID" value="NC_013929.1"/>
</dbReference>
<keyword evidence="4" id="KW-0804">Transcription</keyword>
<feature type="domain" description="Response regulatory" evidence="7">
    <location>
        <begin position="12"/>
        <end position="128"/>
    </location>
</feature>
<dbReference type="STRING" id="680198.SCAB_75551"/>
<dbReference type="InterPro" id="IPR039420">
    <property type="entry name" value="WalR-like"/>
</dbReference>
<evidence type="ECO:0000256" key="4">
    <source>
        <dbReference type="ARBA" id="ARBA00023163"/>
    </source>
</evidence>